<accession>A0A1G9Z132</accession>
<sequence length="238" mass="24357">MRLPSPSMLVSVAALVIATGGTSYAVATIGSDDIRDGSILPRDIKDDRLKTNDIADGGLFARDFAAGQLPRGPRGDIGPRGPAGPEGAPGTGRWVLINAAGQIEAQSGGFTLVAAYPVLPNTAPAPGDNTLRANGNVYIDAGEDLTDNAIVATIALQNRVDQNGDTITGGRAPGADANPEFSGEISVSQCNVPNLTAISTNCAPTGAQNPAAFVVSPRNSDGSVTTDNTRKRFYVIIS</sequence>
<gene>
    <name evidence="3" type="ORF">SAMN05192576_1558</name>
</gene>
<proteinExistence type="predicted"/>
<feature type="region of interest" description="Disordered" evidence="1">
    <location>
        <begin position="69"/>
        <end position="90"/>
    </location>
</feature>
<dbReference type="EMBL" id="FNIC01000002">
    <property type="protein sequence ID" value="SDN14685.1"/>
    <property type="molecule type" value="Genomic_DNA"/>
</dbReference>
<evidence type="ECO:0000256" key="2">
    <source>
        <dbReference type="SAM" id="SignalP"/>
    </source>
</evidence>
<organism evidence="3 4">
    <name type="scientific">Nocardioides szechwanensis</name>
    <dbReference type="NCBI Taxonomy" id="1005944"/>
    <lineage>
        <taxon>Bacteria</taxon>
        <taxon>Bacillati</taxon>
        <taxon>Actinomycetota</taxon>
        <taxon>Actinomycetes</taxon>
        <taxon>Propionibacteriales</taxon>
        <taxon>Nocardioidaceae</taxon>
        <taxon>Nocardioides</taxon>
    </lineage>
</organism>
<dbReference type="STRING" id="1005944.SAMN05192576_1558"/>
<dbReference type="RefSeq" id="WP_091023460.1">
    <property type="nucleotide sequence ID" value="NZ_BKAE01000007.1"/>
</dbReference>
<feature type="chain" id="PRO_5011718980" description="Collagen triple helix repeat-containing protein" evidence="2">
    <location>
        <begin position="26"/>
        <end position="238"/>
    </location>
</feature>
<name>A0A1G9Z132_9ACTN</name>
<keyword evidence="2" id="KW-0732">Signal</keyword>
<protein>
    <recommendedName>
        <fullName evidence="5">Collagen triple helix repeat-containing protein</fullName>
    </recommendedName>
</protein>
<reference evidence="3 4" key="1">
    <citation type="submission" date="2016-10" db="EMBL/GenBank/DDBJ databases">
        <authorList>
            <person name="de Groot N.N."/>
        </authorList>
    </citation>
    <scope>NUCLEOTIDE SEQUENCE [LARGE SCALE GENOMIC DNA]</scope>
    <source>
        <strain evidence="3 4">CGMCC 1.11147</strain>
    </source>
</reference>
<evidence type="ECO:0000256" key="1">
    <source>
        <dbReference type="SAM" id="MobiDB-lite"/>
    </source>
</evidence>
<evidence type="ECO:0000313" key="3">
    <source>
        <dbReference type="EMBL" id="SDN14685.1"/>
    </source>
</evidence>
<dbReference type="AlphaFoldDB" id="A0A1G9Z132"/>
<feature type="compositionally biased region" description="Low complexity" evidence="1">
    <location>
        <begin position="79"/>
        <end position="90"/>
    </location>
</feature>
<evidence type="ECO:0000313" key="4">
    <source>
        <dbReference type="Proteomes" id="UP000199004"/>
    </source>
</evidence>
<feature type="signal peptide" evidence="2">
    <location>
        <begin position="1"/>
        <end position="25"/>
    </location>
</feature>
<keyword evidence="4" id="KW-1185">Reference proteome</keyword>
<evidence type="ECO:0008006" key="5">
    <source>
        <dbReference type="Google" id="ProtNLM"/>
    </source>
</evidence>
<dbReference type="Proteomes" id="UP000199004">
    <property type="component" value="Unassembled WGS sequence"/>
</dbReference>
<dbReference type="OrthoDB" id="5242386at2"/>